<gene>
    <name evidence="2" type="ORF">KC19_8G074200</name>
</gene>
<dbReference type="Proteomes" id="UP000822688">
    <property type="component" value="Chromosome 8"/>
</dbReference>
<protein>
    <submittedName>
        <fullName evidence="2">Uncharacterized protein</fullName>
    </submittedName>
</protein>
<proteinExistence type="predicted"/>
<reference evidence="2" key="1">
    <citation type="submission" date="2020-06" db="EMBL/GenBank/DDBJ databases">
        <title>WGS assembly of Ceratodon purpureus strain R40.</title>
        <authorList>
            <person name="Carey S.B."/>
            <person name="Jenkins J."/>
            <person name="Shu S."/>
            <person name="Lovell J.T."/>
            <person name="Sreedasyam A."/>
            <person name="Maumus F."/>
            <person name="Tiley G.P."/>
            <person name="Fernandez-Pozo N."/>
            <person name="Barry K."/>
            <person name="Chen C."/>
            <person name="Wang M."/>
            <person name="Lipzen A."/>
            <person name="Daum C."/>
            <person name="Saski C.A."/>
            <person name="Payton A.C."/>
            <person name="Mcbreen J.C."/>
            <person name="Conrad R.E."/>
            <person name="Kollar L.M."/>
            <person name="Olsson S."/>
            <person name="Huttunen S."/>
            <person name="Landis J.B."/>
            <person name="Wickett N.J."/>
            <person name="Johnson M.G."/>
            <person name="Rensing S.A."/>
            <person name="Grimwood J."/>
            <person name="Schmutz J."/>
            <person name="Mcdaniel S.F."/>
        </authorList>
    </citation>
    <scope>NUCLEOTIDE SEQUENCE</scope>
    <source>
        <strain evidence="2">R40</strain>
    </source>
</reference>
<evidence type="ECO:0000313" key="2">
    <source>
        <dbReference type="EMBL" id="KAG0563993.1"/>
    </source>
</evidence>
<evidence type="ECO:0000313" key="3">
    <source>
        <dbReference type="Proteomes" id="UP000822688"/>
    </source>
</evidence>
<dbReference type="AlphaFoldDB" id="A0A8T0GYR0"/>
<dbReference type="EMBL" id="CM026429">
    <property type="protein sequence ID" value="KAG0563993.1"/>
    <property type="molecule type" value="Genomic_DNA"/>
</dbReference>
<feature type="compositionally biased region" description="Polar residues" evidence="1">
    <location>
        <begin position="233"/>
        <end position="255"/>
    </location>
</feature>
<feature type="region of interest" description="Disordered" evidence="1">
    <location>
        <begin position="221"/>
        <end position="279"/>
    </location>
</feature>
<evidence type="ECO:0000256" key="1">
    <source>
        <dbReference type="SAM" id="MobiDB-lite"/>
    </source>
</evidence>
<accession>A0A8T0GYR0</accession>
<feature type="region of interest" description="Disordered" evidence="1">
    <location>
        <begin position="171"/>
        <end position="199"/>
    </location>
</feature>
<feature type="compositionally biased region" description="Basic and acidic residues" evidence="1">
    <location>
        <begin position="221"/>
        <end position="232"/>
    </location>
</feature>
<feature type="compositionally biased region" description="Polar residues" evidence="1">
    <location>
        <begin position="268"/>
        <end position="279"/>
    </location>
</feature>
<name>A0A8T0GYR0_CERPU</name>
<keyword evidence="3" id="KW-1185">Reference proteome</keyword>
<comment type="caution">
    <text evidence="2">The sequence shown here is derived from an EMBL/GenBank/DDBJ whole genome shotgun (WGS) entry which is preliminary data.</text>
</comment>
<sequence length="279" mass="32304">MLDMSVMKYEEQNEDSKEKLRDALKARFEFLDHEMTDSSLDKMIKTWIRRNRERLKRVHGGKLKAPRKYSETQWDTLKRYWDTPISRQKSERMTETRKKRKEREVTPCVTDVAKELKTAMANPDTAEMEKKNSQRLSAMEKRLEDVLQSNMQLQAMLRTVLNTVSPDVVKDIRDIPPSESPGVEEQPDTEQKNNCTGAMNSTGLVNSECWWDNVCKSSDEERDVGAKGRERVSMNSTTQHLGQQQQSAHTRSQVLTEKHQSSERKGRTTCSLSSRTQSC</sequence>
<organism evidence="2 3">
    <name type="scientific">Ceratodon purpureus</name>
    <name type="common">Fire moss</name>
    <name type="synonym">Dicranum purpureum</name>
    <dbReference type="NCBI Taxonomy" id="3225"/>
    <lineage>
        <taxon>Eukaryota</taxon>
        <taxon>Viridiplantae</taxon>
        <taxon>Streptophyta</taxon>
        <taxon>Embryophyta</taxon>
        <taxon>Bryophyta</taxon>
        <taxon>Bryophytina</taxon>
        <taxon>Bryopsida</taxon>
        <taxon>Dicranidae</taxon>
        <taxon>Pseudoditrichales</taxon>
        <taxon>Ditrichaceae</taxon>
        <taxon>Ceratodon</taxon>
    </lineage>
</organism>
<feature type="compositionally biased region" description="Basic and acidic residues" evidence="1">
    <location>
        <begin position="256"/>
        <end position="266"/>
    </location>
</feature>